<dbReference type="OrthoDB" id="2826907at2"/>
<evidence type="ECO:0000313" key="3">
    <source>
        <dbReference type="Proteomes" id="UP000530514"/>
    </source>
</evidence>
<gene>
    <name evidence="2" type="ORF">H1164_13935</name>
</gene>
<evidence type="ECO:0000259" key="1">
    <source>
        <dbReference type="Pfam" id="PF04233"/>
    </source>
</evidence>
<dbReference type="Proteomes" id="UP000530514">
    <property type="component" value="Unassembled WGS sequence"/>
</dbReference>
<keyword evidence="3" id="KW-1185">Reference proteome</keyword>
<dbReference type="InterPro" id="IPR006528">
    <property type="entry name" value="Phage_head_morphogenesis_dom"/>
</dbReference>
<accession>A0A7W1XC42</accession>
<dbReference type="AlphaFoldDB" id="A0A7W1XC42"/>
<protein>
    <recommendedName>
        <fullName evidence="1">Phage head morphogenesis domain-containing protein</fullName>
    </recommendedName>
</protein>
<dbReference type="RefSeq" id="WP_052154146.1">
    <property type="nucleotide sequence ID" value="NZ_JACEIP010000025.1"/>
</dbReference>
<feature type="domain" description="Phage head morphogenesis" evidence="1">
    <location>
        <begin position="613"/>
        <end position="728"/>
    </location>
</feature>
<evidence type="ECO:0000313" key="2">
    <source>
        <dbReference type="EMBL" id="MBA4543985.1"/>
    </source>
</evidence>
<reference evidence="2 3" key="1">
    <citation type="submission" date="2020-07" db="EMBL/GenBank/DDBJ databases">
        <authorList>
            <person name="Feng H."/>
        </authorList>
    </citation>
    <scope>NUCLEOTIDE SEQUENCE [LARGE SCALE GENOMIC DNA]</scope>
    <source>
        <strain evidence="3">s-11</strain>
    </source>
</reference>
<dbReference type="EMBL" id="JACEIP010000025">
    <property type="protein sequence ID" value="MBA4543985.1"/>
    <property type="molecule type" value="Genomic_DNA"/>
</dbReference>
<comment type="caution">
    <text evidence="2">The sequence shown here is derived from an EMBL/GenBank/DDBJ whole genome shotgun (WGS) entry which is preliminary data.</text>
</comment>
<organism evidence="2 3">
    <name type="scientific">Thermoactinomyces daqus</name>
    <dbReference type="NCBI Taxonomy" id="1329516"/>
    <lineage>
        <taxon>Bacteria</taxon>
        <taxon>Bacillati</taxon>
        <taxon>Bacillota</taxon>
        <taxon>Bacilli</taxon>
        <taxon>Bacillales</taxon>
        <taxon>Thermoactinomycetaceae</taxon>
        <taxon>Thermoactinomyces</taxon>
    </lineage>
</organism>
<proteinExistence type="predicted"/>
<dbReference type="Pfam" id="PF04233">
    <property type="entry name" value="Phage_Mu_F"/>
    <property type="match status" value="1"/>
</dbReference>
<name>A0A7W1XC42_9BACL</name>
<sequence length="743" mass="84681">MWIIEKWKLWRVRRQVRKYFADLRQSLTKRLEGGRQIGDRWEKQFGWYDGLIKRDELRQKNIIETLRLIRDINPDASMAIWNFLRLSNQGHTLECVKPTGSPDKTGLAYLNDLSRRIGKLYAGGTDQLVNVLNLSGFTQGALALEIELNEKLDDVVDFHAIDPSSLDFRRNEVGEVELVQRQSDGTYKVLNQEQIFYYPIDPDIGDPYGRSPILPILQIVFFQVEVLRDLKAVAHHQGHARFDISIAEKAIMENLPPSIIAQGPDAVRAFVMNYIYEIEQGFKDLQPDDNFFHPDSVTVSMVGGTNGQSIDVTQIIDVINQQVVTALKQLPILLGRNEGTTETHGSIQWQIYVAGIESIRRGVKRILEQGYNLALQIQGRQSKAKITFNPLRTTDRLAEAQAEQIETQTKIAQIQQGWITSDEAAMEMVGHEAVNEPQMSPSSTVVGGRSRRMQIKRVPKTRKEEDDEFVNEIQTPWASDVARLTSKAIKAIEAQLQSQVKTYVQRLREAEPIPTRFLLPRREDDADPSSEFEKWVLSIILHDADVQIDDWEALLMEWIQQTAEEAGIATLLELEVEMDFDARDEQLLRWLSNRAYESANLLQQTTDHEVIMDLWDVVNEGEYSIDKAEEALRNSFTFSKERAKTIARTEMISAARAGQFYADKQSGIVVGKEWFAAHQPERTRPWHLEADGQIKQLDEPFVVNGEKLMFPGDTSLGATADNIVNCRCGYFRILEGGEKGVNK</sequence>